<dbReference type="InterPro" id="IPR008257">
    <property type="entry name" value="Pept_M19"/>
</dbReference>
<dbReference type="PANTHER" id="PTHR10443:SF12">
    <property type="entry name" value="DIPEPTIDASE"/>
    <property type="match status" value="1"/>
</dbReference>
<sequence>MKRLLTGLLVLVVLAAVGFLTVGARIADSRMNTVVSTTLPTVSPVASALHRRLFVADMHADQLLWGRDPLERVEHGHVDVPRLQEGHVALQVFSVVTKTPRGMNYDQNTGDTDNVLLLAIAEHWPRATWTSLRARAVYQADKLRDAALRSANTLTLITTREELEQFVERRAGDPAQVSALLAIEGLHALDGKLESVDTLYAAGFRMMGLTHFFDNEVAASAHGVTHAGLTPLGRQVVARMEALGIIVDLAHSSSQTVQEVLAMATRPVVVSHTGVAATCPGPRNLTDDQLRAVAANGGLVGIGYWDGAVCEPTIANIVKAIQHAVQVAGAAHVALGSDFDGATRTPFDTRGMAAITDGLLTAGMDQDTIARVMGGNTRDFLLAQLPSSSPTLRAGR</sequence>
<dbReference type="InterPro" id="IPR032466">
    <property type="entry name" value="Metal_Hydrolase"/>
</dbReference>
<evidence type="ECO:0000313" key="1">
    <source>
        <dbReference type="EMBL" id="QJR36612.1"/>
    </source>
</evidence>
<reference evidence="1 2" key="1">
    <citation type="submission" date="2020-05" db="EMBL/GenBank/DDBJ databases">
        <title>Complete genome sequence of Gemmatimonas greenlandica TET16.</title>
        <authorList>
            <person name="Zeng Y."/>
        </authorList>
    </citation>
    <scope>NUCLEOTIDE SEQUENCE [LARGE SCALE GENOMIC DNA]</scope>
    <source>
        <strain evidence="1 2">TET16</strain>
    </source>
</reference>
<dbReference type="CDD" id="cd01301">
    <property type="entry name" value="rDP_like"/>
    <property type="match status" value="1"/>
</dbReference>
<dbReference type="PANTHER" id="PTHR10443">
    <property type="entry name" value="MICROSOMAL DIPEPTIDASE"/>
    <property type="match status" value="1"/>
</dbReference>
<dbReference type="SUPFAM" id="SSF51556">
    <property type="entry name" value="Metallo-dependent hydrolases"/>
    <property type="match status" value="1"/>
</dbReference>
<gene>
    <name evidence="1" type="ORF">HKW67_14390</name>
</gene>
<dbReference type="Proteomes" id="UP000500938">
    <property type="component" value="Chromosome"/>
</dbReference>
<evidence type="ECO:0000313" key="2">
    <source>
        <dbReference type="Proteomes" id="UP000500938"/>
    </source>
</evidence>
<protein>
    <submittedName>
        <fullName evidence="1">Dipeptidase</fullName>
    </submittedName>
</protein>
<name>A0A6M4IUW7_9BACT</name>
<dbReference type="KEGG" id="ggr:HKW67_14390"/>
<dbReference type="GO" id="GO:0006508">
    <property type="term" value="P:proteolysis"/>
    <property type="evidence" value="ECO:0007669"/>
    <property type="project" value="InterPro"/>
</dbReference>
<dbReference type="EMBL" id="CP053085">
    <property type="protein sequence ID" value="QJR36612.1"/>
    <property type="molecule type" value="Genomic_DNA"/>
</dbReference>
<dbReference type="Pfam" id="PF01244">
    <property type="entry name" value="Peptidase_M19"/>
    <property type="match status" value="1"/>
</dbReference>
<keyword evidence="2" id="KW-1185">Reference proteome</keyword>
<dbReference type="AlphaFoldDB" id="A0A6M4IUW7"/>
<dbReference type="PROSITE" id="PS51365">
    <property type="entry name" value="RENAL_DIPEPTIDASE_2"/>
    <property type="match status" value="1"/>
</dbReference>
<accession>A0A6M4IUW7</accession>
<proteinExistence type="predicted"/>
<dbReference type="Gene3D" id="3.20.20.140">
    <property type="entry name" value="Metal-dependent hydrolases"/>
    <property type="match status" value="1"/>
</dbReference>
<dbReference type="RefSeq" id="WP_171226044.1">
    <property type="nucleotide sequence ID" value="NZ_CP053085.1"/>
</dbReference>
<dbReference type="GO" id="GO:0070573">
    <property type="term" value="F:metallodipeptidase activity"/>
    <property type="evidence" value="ECO:0007669"/>
    <property type="project" value="InterPro"/>
</dbReference>
<organism evidence="1 2">
    <name type="scientific">Gemmatimonas groenlandica</name>
    <dbReference type="NCBI Taxonomy" id="2732249"/>
    <lineage>
        <taxon>Bacteria</taxon>
        <taxon>Pseudomonadati</taxon>
        <taxon>Gemmatimonadota</taxon>
        <taxon>Gemmatimonadia</taxon>
        <taxon>Gemmatimonadales</taxon>
        <taxon>Gemmatimonadaceae</taxon>
        <taxon>Gemmatimonas</taxon>
    </lineage>
</organism>